<dbReference type="Gene3D" id="3.40.50.720">
    <property type="entry name" value="NAD(P)-binding Rossmann-like Domain"/>
    <property type="match status" value="1"/>
</dbReference>
<dbReference type="PIRSF" id="PIRSF006205">
    <property type="entry name" value="Dxp_reductismrs"/>
    <property type="match status" value="1"/>
</dbReference>
<feature type="binding site" evidence="9">
    <location>
        <position position="124"/>
    </location>
    <ligand>
        <name>NADPH</name>
        <dbReference type="ChEBI" id="CHEBI:57783"/>
    </ligand>
</feature>
<feature type="binding site" evidence="9">
    <location>
        <position position="174"/>
    </location>
    <ligand>
        <name>1-deoxy-D-xylulose 5-phosphate</name>
        <dbReference type="ChEBI" id="CHEBI:57792"/>
    </ligand>
</feature>
<feature type="binding site" evidence="9">
    <location>
        <position position="219"/>
    </location>
    <ligand>
        <name>1-deoxy-D-xylulose 5-phosphate</name>
        <dbReference type="ChEBI" id="CHEBI:57792"/>
    </ligand>
</feature>
<comment type="cofactor">
    <cofactor evidence="9">
        <name>Mg(2+)</name>
        <dbReference type="ChEBI" id="CHEBI:18420"/>
    </cofactor>
    <cofactor evidence="9">
        <name>Mn(2+)</name>
        <dbReference type="ChEBI" id="CHEBI:29035"/>
    </cofactor>
</comment>
<keyword evidence="14" id="KW-1185">Reference proteome</keyword>
<keyword evidence="4 9" id="KW-0521">NADP</keyword>
<dbReference type="Pfam" id="PF13288">
    <property type="entry name" value="DXPR_C"/>
    <property type="match status" value="1"/>
</dbReference>
<dbReference type="PANTHER" id="PTHR30525:SF0">
    <property type="entry name" value="1-DEOXY-D-XYLULOSE 5-PHOSPHATE REDUCTOISOMERASE, CHLOROPLASTIC"/>
    <property type="match status" value="1"/>
</dbReference>
<keyword evidence="6 9" id="KW-0464">Manganese</keyword>
<feature type="binding site" evidence="9">
    <location>
        <position position="37"/>
    </location>
    <ligand>
        <name>NADPH</name>
        <dbReference type="ChEBI" id="CHEBI:57783"/>
    </ligand>
</feature>
<evidence type="ECO:0000259" key="10">
    <source>
        <dbReference type="Pfam" id="PF02670"/>
    </source>
</evidence>
<comment type="pathway">
    <text evidence="1 9">Isoprenoid biosynthesis; isopentenyl diphosphate biosynthesis via DXP pathway; isopentenyl diphosphate from 1-deoxy-D-xylulose 5-phosphate: step 1/6.</text>
</comment>
<dbReference type="NCBIfam" id="NF009114">
    <property type="entry name" value="PRK12464.1"/>
    <property type="match status" value="1"/>
</dbReference>
<dbReference type="FunFam" id="3.40.50.720:FF:000045">
    <property type="entry name" value="1-deoxy-D-xylulose 5-phosphate reductoisomerase"/>
    <property type="match status" value="1"/>
</dbReference>
<evidence type="ECO:0000256" key="8">
    <source>
        <dbReference type="ARBA" id="ARBA00048543"/>
    </source>
</evidence>
<dbReference type="GO" id="GO:0030604">
    <property type="term" value="F:1-deoxy-D-xylulose-5-phosphate reductoisomerase activity"/>
    <property type="evidence" value="ECO:0007669"/>
    <property type="project" value="UniProtKB-UniRule"/>
</dbReference>
<feature type="binding site" evidence="9">
    <location>
        <position position="197"/>
    </location>
    <ligand>
        <name>1-deoxy-D-xylulose 5-phosphate</name>
        <dbReference type="ChEBI" id="CHEBI:57792"/>
    </ligand>
</feature>
<dbReference type="RefSeq" id="WP_188174131.1">
    <property type="nucleotide sequence ID" value="NZ_JACVVD010000003.1"/>
</dbReference>
<dbReference type="InterPro" id="IPR013512">
    <property type="entry name" value="DXP_reductoisomerase_N"/>
</dbReference>
<dbReference type="Gene3D" id="1.10.1740.10">
    <property type="match status" value="1"/>
</dbReference>
<dbReference type="HAMAP" id="MF_00183">
    <property type="entry name" value="DXP_reductoisom"/>
    <property type="match status" value="1"/>
</dbReference>
<evidence type="ECO:0000256" key="9">
    <source>
        <dbReference type="HAMAP-Rule" id="MF_00183"/>
    </source>
</evidence>
<evidence type="ECO:0000256" key="2">
    <source>
        <dbReference type="ARBA" id="ARBA00006825"/>
    </source>
</evidence>
<dbReference type="InterPro" id="IPR013644">
    <property type="entry name" value="DXP_reductoisomerase_C"/>
</dbReference>
<feature type="binding site" evidence="9">
    <location>
        <position position="149"/>
    </location>
    <ligand>
        <name>1-deoxy-D-xylulose 5-phosphate</name>
        <dbReference type="ChEBI" id="CHEBI:57792"/>
    </ligand>
</feature>
<feature type="binding site" evidence="9">
    <location>
        <position position="210"/>
    </location>
    <ligand>
        <name>1-deoxy-D-xylulose 5-phosphate</name>
        <dbReference type="ChEBI" id="CHEBI:57792"/>
    </ligand>
</feature>
<keyword evidence="7 9" id="KW-0414">Isoprene biosynthesis</keyword>
<dbReference type="Pfam" id="PF08436">
    <property type="entry name" value="DXP_redisom_C"/>
    <property type="match status" value="1"/>
</dbReference>
<feature type="binding site" evidence="9">
    <location>
        <position position="39"/>
    </location>
    <ligand>
        <name>NADPH</name>
        <dbReference type="ChEBI" id="CHEBI:57783"/>
    </ligand>
</feature>
<accession>A0A926QI79</accession>
<feature type="binding site" evidence="9">
    <location>
        <position position="123"/>
    </location>
    <ligand>
        <name>1-deoxy-D-xylulose 5-phosphate</name>
        <dbReference type="ChEBI" id="CHEBI:57792"/>
    </ligand>
</feature>
<feature type="binding site" evidence="9">
    <location>
        <position position="14"/>
    </location>
    <ligand>
        <name>NADPH</name>
        <dbReference type="ChEBI" id="CHEBI:57783"/>
    </ligand>
</feature>
<feature type="binding site" evidence="9">
    <location>
        <position position="215"/>
    </location>
    <ligand>
        <name>1-deoxy-D-xylulose 5-phosphate</name>
        <dbReference type="ChEBI" id="CHEBI:57792"/>
    </ligand>
</feature>
<dbReference type="AlphaFoldDB" id="A0A926QI79"/>
<reference evidence="13" key="1">
    <citation type="submission" date="2020-09" db="EMBL/GenBank/DDBJ databases">
        <title>Draft Genome Sequence of Paenibacillus sp. WST5.</title>
        <authorList>
            <person name="Bao Z."/>
        </authorList>
    </citation>
    <scope>NUCLEOTIDE SEQUENCE</scope>
    <source>
        <strain evidence="13">WST5</strain>
    </source>
</reference>
<dbReference type="InterPro" id="IPR036291">
    <property type="entry name" value="NAD(P)-bd_dom_sf"/>
</dbReference>
<feature type="domain" description="1-deoxy-D-xylulose 5-phosphate reductoisomerase N-terminal" evidence="10">
    <location>
        <begin position="5"/>
        <end position="130"/>
    </location>
</feature>
<evidence type="ECO:0000256" key="5">
    <source>
        <dbReference type="ARBA" id="ARBA00023002"/>
    </source>
</evidence>
<keyword evidence="9" id="KW-0460">Magnesium</keyword>
<keyword evidence="3 9" id="KW-0479">Metal-binding</keyword>
<feature type="binding site" evidence="9">
    <location>
        <position position="11"/>
    </location>
    <ligand>
        <name>NADPH</name>
        <dbReference type="ChEBI" id="CHEBI:57783"/>
    </ligand>
</feature>
<dbReference type="InterPro" id="IPR036169">
    <property type="entry name" value="DXPR_C_sf"/>
</dbReference>
<evidence type="ECO:0000256" key="1">
    <source>
        <dbReference type="ARBA" id="ARBA00005094"/>
    </source>
</evidence>
<comment type="similarity">
    <text evidence="2 9">Belongs to the DXR family.</text>
</comment>
<feature type="binding site" evidence="9">
    <location>
        <position position="216"/>
    </location>
    <ligand>
        <name>1-deoxy-D-xylulose 5-phosphate</name>
        <dbReference type="ChEBI" id="CHEBI:57792"/>
    </ligand>
</feature>
<evidence type="ECO:0000313" key="13">
    <source>
        <dbReference type="EMBL" id="MBD0380321.1"/>
    </source>
</evidence>
<feature type="domain" description="DXP reductoisomerase C-terminal" evidence="12">
    <location>
        <begin position="259"/>
        <end position="375"/>
    </location>
</feature>
<evidence type="ECO:0000259" key="11">
    <source>
        <dbReference type="Pfam" id="PF08436"/>
    </source>
</evidence>
<feature type="domain" description="1-deoxy-D-xylulose 5-phosphate reductoisomerase C-terminal" evidence="11">
    <location>
        <begin position="144"/>
        <end position="227"/>
    </location>
</feature>
<evidence type="ECO:0000259" key="12">
    <source>
        <dbReference type="Pfam" id="PF13288"/>
    </source>
</evidence>
<feature type="binding site" evidence="9">
    <location>
        <position position="150"/>
    </location>
    <ligand>
        <name>Mn(2+)</name>
        <dbReference type="ChEBI" id="CHEBI:29035"/>
    </ligand>
</feature>
<dbReference type="InterPro" id="IPR003821">
    <property type="entry name" value="DXP_reductoisomerase"/>
</dbReference>
<sequence>MTKRIAILGSTGSIGTQTLDVVANAPERFQVEALSGGYNSKLIIEQIKQFRPKIVSVATKELAEEVKRQVSSDTRVLFGEEGLMEVAASTDADMVVTALVGSQGLKPTLAAIEAGKHIGLANKETLVSAGHIVTSAVKSKGVALLPIDSEHSAIFQCLNGENRPELAKITITASGGSFRDRTRKELEGVTVEQALQHPNWSMGAKITIDSATMVNKGLEVIEAHWLFDLPYDQIDVIIHPESVIHSYVEFVDNSVIAQLGNPDMRVPIQYALTYPHRVSTPTKRLDLAAIGKLHFREMDFDRYPCLRMAYESGRQSGTTPTVFNAANEIAVARFLRGEITFLQIEHVIEAALQKHESYADPSLDLIQEQDAWARAFAASIQF</sequence>
<dbReference type="GO" id="GO:0070402">
    <property type="term" value="F:NADPH binding"/>
    <property type="evidence" value="ECO:0007669"/>
    <property type="project" value="InterPro"/>
</dbReference>
<name>A0A926QI79_9BACL</name>
<evidence type="ECO:0000256" key="3">
    <source>
        <dbReference type="ARBA" id="ARBA00022723"/>
    </source>
</evidence>
<feature type="binding site" evidence="9">
    <location>
        <position position="13"/>
    </location>
    <ligand>
        <name>NADPH</name>
        <dbReference type="ChEBI" id="CHEBI:57783"/>
    </ligand>
</feature>
<dbReference type="GO" id="GO:0051484">
    <property type="term" value="P:isopentenyl diphosphate biosynthetic process, methylerythritol 4-phosphate pathway involved in terpenoid biosynthetic process"/>
    <property type="evidence" value="ECO:0007669"/>
    <property type="project" value="UniProtKB-ARBA"/>
</dbReference>
<dbReference type="SUPFAM" id="SSF69055">
    <property type="entry name" value="1-deoxy-D-xylulose-5-phosphate reductoisomerase, C-terminal domain"/>
    <property type="match status" value="1"/>
</dbReference>
<comment type="caution">
    <text evidence="9">Lacks conserved residue(s) required for the propagation of feature annotation.</text>
</comment>
<comment type="caution">
    <text evidence="13">The sequence shown here is derived from an EMBL/GenBank/DDBJ whole genome shotgun (WGS) entry which is preliminary data.</text>
</comment>
<keyword evidence="5 9" id="KW-0560">Oxidoreductase</keyword>
<comment type="catalytic activity">
    <reaction evidence="8">
        <text>2-C-methyl-D-erythritol 4-phosphate + NADP(+) = 1-deoxy-D-xylulose 5-phosphate + NADPH + H(+)</text>
        <dbReference type="Rhea" id="RHEA:13717"/>
        <dbReference type="ChEBI" id="CHEBI:15378"/>
        <dbReference type="ChEBI" id="CHEBI:57783"/>
        <dbReference type="ChEBI" id="CHEBI:57792"/>
        <dbReference type="ChEBI" id="CHEBI:58262"/>
        <dbReference type="ChEBI" id="CHEBI:58349"/>
        <dbReference type="EC" id="1.1.1.267"/>
    </reaction>
    <physiologicalReaction direction="right-to-left" evidence="8">
        <dbReference type="Rhea" id="RHEA:13719"/>
    </physiologicalReaction>
</comment>
<dbReference type="SUPFAM" id="SSF51735">
    <property type="entry name" value="NAD(P)-binding Rossmann-fold domains"/>
    <property type="match status" value="1"/>
</dbReference>
<dbReference type="PANTHER" id="PTHR30525">
    <property type="entry name" value="1-DEOXY-D-XYLULOSE 5-PHOSPHATE REDUCTOISOMERASE"/>
    <property type="match status" value="1"/>
</dbReference>
<dbReference type="GO" id="GO:0030145">
    <property type="term" value="F:manganese ion binding"/>
    <property type="evidence" value="ECO:0007669"/>
    <property type="project" value="TreeGrafter"/>
</dbReference>
<evidence type="ECO:0000313" key="14">
    <source>
        <dbReference type="Proteomes" id="UP000650466"/>
    </source>
</evidence>
<feature type="binding site" evidence="9">
    <location>
        <position position="150"/>
    </location>
    <ligand>
        <name>1-deoxy-D-xylulose 5-phosphate</name>
        <dbReference type="ChEBI" id="CHEBI:57792"/>
    </ligand>
</feature>
<dbReference type="NCBIfam" id="TIGR00243">
    <property type="entry name" value="Dxr"/>
    <property type="match status" value="1"/>
</dbReference>
<dbReference type="InterPro" id="IPR026877">
    <property type="entry name" value="DXPR_C"/>
</dbReference>
<gene>
    <name evidence="9" type="primary">dxr</name>
    <name evidence="13" type="ORF">ICC18_09365</name>
</gene>
<feature type="binding site" evidence="9">
    <location>
        <position position="203"/>
    </location>
    <ligand>
        <name>NADPH</name>
        <dbReference type="ChEBI" id="CHEBI:57783"/>
    </ligand>
</feature>
<dbReference type="EC" id="1.1.1.267" evidence="9"/>
<feature type="binding site" evidence="9">
    <location>
        <position position="148"/>
    </location>
    <ligand>
        <name>Mn(2+)</name>
        <dbReference type="ChEBI" id="CHEBI:29035"/>
    </ligand>
</feature>
<protein>
    <recommendedName>
        <fullName evidence="9">1-deoxy-D-xylulose 5-phosphate reductoisomerase</fullName>
        <shortName evidence="9">DXP reductoisomerase</shortName>
        <ecNumber evidence="9">1.1.1.267</ecNumber>
    </recommendedName>
    <alternativeName>
        <fullName evidence="9">1-deoxyxylulose-5-phosphate reductoisomerase</fullName>
    </alternativeName>
    <alternativeName>
        <fullName evidence="9">2-C-methyl-D-erythritol 4-phosphate synthase</fullName>
    </alternativeName>
</protein>
<dbReference type="Proteomes" id="UP000650466">
    <property type="component" value="Unassembled WGS sequence"/>
</dbReference>
<dbReference type="Pfam" id="PF02670">
    <property type="entry name" value="DXP_reductoisom"/>
    <property type="match status" value="1"/>
</dbReference>
<feature type="binding site" evidence="9">
    <location>
        <position position="219"/>
    </location>
    <ligand>
        <name>Mn(2+)</name>
        <dbReference type="ChEBI" id="CHEBI:29035"/>
    </ligand>
</feature>
<dbReference type="SUPFAM" id="SSF55347">
    <property type="entry name" value="Glyceraldehyde-3-phosphate dehydrogenase-like, C-terminal domain"/>
    <property type="match status" value="1"/>
</dbReference>
<organism evidence="13 14">
    <name type="scientific">Paenibacillus sedimenti</name>
    <dbReference type="NCBI Taxonomy" id="2770274"/>
    <lineage>
        <taxon>Bacteria</taxon>
        <taxon>Bacillati</taxon>
        <taxon>Bacillota</taxon>
        <taxon>Bacilli</taxon>
        <taxon>Bacillales</taxon>
        <taxon>Paenibacillaceae</taxon>
        <taxon>Paenibacillus</taxon>
    </lineage>
</organism>
<feature type="binding site" evidence="9">
    <location>
        <position position="122"/>
    </location>
    <ligand>
        <name>NADPH</name>
        <dbReference type="ChEBI" id="CHEBI:57783"/>
    </ligand>
</feature>
<comment type="function">
    <text evidence="9">Catalyzes the NADPH-dependent rearrangement and reduction of 1-deoxy-D-xylulose-5-phosphate (DXP) to 2-C-methyl-D-erythritol 4-phosphate (MEP).</text>
</comment>
<proteinExistence type="inferred from homology"/>
<evidence type="ECO:0000256" key="6">
    <source>
        <dbReference type="ARBA" id="ARBA00023211"/>
    </source>
</evidence>
<feature type="binding site" evidence="9">
    <location>
        <position position="12"/>
    </location>
    <ligand>
        <name>NADPH</name>
        <dbReference type="ChEBI" id="CHEBI:57783"/>
    </ligand>
</feature>
<dbReference type="EMBL" id="JACVVD010000003">
    <property type="protein sequence ID" value="MBD0380321.1"/>
    <property type="molecule type" value="Genomic_DNA"/>
</dbReference>
<evidence type="ECO:0000256" key="4">
    <source>
        <dbReference type="ARBA" id="ARBA00022857"/>
    </source>
</evidence>
<evidence type="ECO:0000256" key="7">
    <source>
        <dbReference type="ARBA" id="ARBA00023229"/>
    </source>
</evidence>